<comment type="caution">
    <text evidence="3">The sequence shown here is derived from an EMBL/GenBank/DDBJ whole genome shotgun (WGS) entry which is preliminary data.</text>
</comment>
<name>A0ABS4EYN3_9CLOT</name>
<organism evidence="3 4">
    <name type="scientific">Clostridium moniliforme</name>
    <dbReference type="NCBI Taxonomy" id="39489"/>
    <lineage>
        <taxon>Bacteria</taxon>
        <taxon>Bacillati</taxon>
        <taxon>Bacillota</taxon>
        <taxon>Clostridia</taxon>
        <taxon>Eubacteriales</taxon>
        <taxon>Clostridiaceae</taxon>
        <taxon>Clostridium</taxon>
    </lineage>
</organism>
<protein>
    <submittedName>
        <fullName evidence="3">Membrane protein YkoI</fullName>
    </submittedName>
</protein>
<feature type="transmembrane region" description="Helical" evidence="1">
    <location>
        <begin position="47"/>
        <end position="68"/>
    </location>
</feature>
<feature type="domain" description="PepSY" evidence="2">
    <location>
        <begin position="96"/>
        <end position="153"/>
    </location>
</feature>
<dbReference type="Pfam" id="PF03413">
    <property type="entry name" value="PepSY"/>
    <property type="match status" value="1"/>
</dbReference>
<keyword evidence="4" id="KW-1185">Reference proteome</keyword>
<dbReference type="EMBL" id="JAGGJZ010000002">
    <property type="protein sequence ID" value="MBP1889111.1"/>
    <property type="molecule type" value="Genomic_DNA"/>
</dbReference>
<proteinExistence type="predicted"/>
<dbReference type="Gene3D" id="3.10.450.40">
    <property type="match status" value="1"/>
</dbReference>
<keyword evidence="1" id="KW-1133">Transmembrane helix</keyword>
<gene>
    <name evidence="3" type="ORF">J2Z53_000692</name>
</gene>
<sequence length="169" mass="19078">MDKNNNVNDNNKDTEIVEVKEMKTEETSENVNKEIKNKGNRFSKRKIIGFSILAVLLGGIIAAGATIYDYMEDRGDNPIEQAKKKVEMKFAEKPNYSLDQAKEIALKKINGTVVKGKEDVDDGIVEYEFKIKDKENVLQKVTVDGKTGAIVEIDNPLNNHKKDDDHHND</sequence>
<dbReference type="Proteomes" id="UP000783390">
    <property type="component" value="Unassembled WGS sequence"/>
</dbReference>
<keyword evidence="1" id="KW-0472">Membrane</keyword>
<reference evidence="3 4" key="1">
    <citation type="submission" date="2021-03" db="EMBL/GenBank/DDBJ databases">
        <title>Genomic Encyclopedia of Type Strains, Phase IV (KMG-IV): sequencing the most valuable type-strain genomes for metagenomic binning, comparative biology and taxonomic classification.</title>
        <authorList>
            <person name="Goeker M."/>
        </authorList>
    </citation>
    <scope>NUCLEOTIDE SEQUENCE [LARGE SCALE GENOMIC DNA]</scope>
    <source>
        <strain evidence="3 4">DSM 3984</strain>
    </source>
</reference>
<evidence type="ECO:0000313" key="3">
    <source>
        <dbReference type="EMBL" id="MBP1889111.1"/>
    </source>
</evidence>
<dbReference type="RefSeq" id="WP_209795835.1">
    <property type="nucleotide sequence ID" value="NZ_JAGGJZ010000002.1"/>
</dbReference>
<evidence type="ECO:0000313" key="4">
    <source>
        <dbReference type="Proteomes" id="UP000783390"/>
    </source>
</evidence>
<keyword evidence="1" id="KW-0812">Transmembrane</keyword>
<dbReference type="InterPro" id="IPR025711">
    <property type="entry name" value="PepSY"/>
</dbReference>
<evidence type="ECO:0000256" key="1">
    <source>
        <dbReference type="SAM" id="Phobius"/>
    </source>
</evidence>
<evidence type="ECO:0000259" key="2">
    <source>
        <dbReference type="Pfam" id="PF03413"/>
    </source>
</evidence>
<accession>A0ABS4EYN3</accession>